<dbReference type="RefSeq" id="WP_346109190.1">
    <property type="nucleotide sequence ID" value="NZ_BAAAOD010000126.1"/>
</dbReference>
<keyword evidence="3" id="KW-1185">Reference proteome</keyword>
<name>A0ABU9ADH3_PSEA5</name>
<evidence type="ECO:0000313" key="3">
    <source>
        <dbReference type="Proteomes" id="UP001367513"/>
    </source>
</evidence>
<dbReference type="PANTHER" id="PTHR47432">
    <property type="entry name" value="CELL WALL ASSEMBLY REGULATOR SMI1"/>
    <property type="match status" value="1"/>
</dbReference>
<dbReference type="SMART" id="SM00860">
    <property type="entry name" value="SMI1_KNR4"/>
    <property type="match status" value="1"/>
</dbReference>
<dbReference type="InterPro" id="IPR051873">
    <property type="entry name" value="KNR4/SMI1_regulator"/>
</dbReference>
<reference evidence="2 3" key="1">
    <citation type="submission" date="2024-03" db="EMBL/GenBank/DDBJ databases">
        <title>Draft genome sequence of Pseudonocardia carboxydivorans JCM 14827.</title>
        <authorList>
            <person name="Duangmal K."/>
        </authorList>
    </citation>
    <scope>NUCLEOTIDE SEQUENCE [LARGE SCALE GENOMIC DNA]</scope>
    <source>
        <strain evidence="2 3">JCM 14827</strain>
    </source>
</reference>
<evidence type="ECO:0000313" key="2">
    <source>
        <dbReference type="EMBL" id="MEK6464021.1"/>
    </source>
</evidence>
<comment type="caution">
    <text evidence="2">The sequence shown here is derived from an EMBL/GenBank/DDBJ whole genome shotgun (WGS) entry which is preliminary data.</text>
</comment>
<dbReference type="Proteomes" id="UP001367513">
    <property type="component" value="Unassembled WGS sequence"/>
</dbReference>
<feature type="domain" description="Knr4/Smi1-like" evidence="1">
    <location>
        <begin position="41"/>
        <end position="189"/>
    </location>
</feature>
<proteinExistence type="predicted"/>
<evidence type="ECO:0000259" key="1">
    <source>
        <dbReference type="SMART" id="SM00860"/>
    </source>
</evidence>
<sequence length="218" mass="23191">MTGDRDLSGGAPDDGVATDWPRWLDVLERAGIPASSNLRAPAEPGAVADAEAVFGREFPAALRALYALADGQLADHPRAPGPHPEVATSLFPATYRFAPLAEATREYRGWLDVVADMGHDHVTVRAGDPVLAHYWDAGWWPLAVDGGGNALVVDTVPEPGGAVGQIVVAGPDEDERRVVGTGVGDYLRRLIAAGPEVDDAVVDPSDRAYRFWDATHLR</sequence>
<dbReference type="InterPro" id="IPR018958">
    <property type="entry name" value="Knr4/Smi1-like_dom"/>
</dbReference>
<accession>A0ABU9ADH3</accession>
<organism evidence="2 3">
    <name type="scientific">Pseudonocardia alni subsp. carboxydivorans</name>
    <dbReference type="NCBI Taxonomy" id="415010"/>
    <lineage>
        <taxon>Bacteria</taxon>
        <taxon>Bacillati</taxon>
        <taxon>Actinomycetota</taxon>
        <taxon>Actinomycetes</taxon>
        <taxon>Pseudonocardiales</taxon>
        <taxon>Pseudonocardiaceae</taxon>
        <taxon>Pseudonocardia</taxon>
    </lineage>
</organism>
<gene>
    <name evidence="2" type="ORF">WG925_09780</name>
</gene>
<dbReference type="PANTHER" id="PTHR47432:SF1">
    <property type="entry name" value="CELL WALL ASSEMBLY REGULATOR SMI1"/>
    <property type="match status" value="1"/>
</dbReference>
<dbReference type="Pfam" id="PF09346">
    <property type="entry name" value="SMI1_KNR4"/>
    <property type="match status" value="1"/>
</dbReference>
<dbReference type="EMBL" id="JBBPIX010000004">
    <property type="protein sequence ID" value="MEK6464021.1"/>
    <property type="molecule type" value="Genomic_DNA"/>
</dbReference>
<protein>
    <submittedName>
        <fullName evidence="2">SMI1/KNR4 family protein</fullName>
    </submittedName>
</protein>